<accession>A0ABU9CMJ0</accession>
<dbReference type="RefSeq" id="WP_341412749.1">
    <property type="nucleotide sequence ID" value="NZ_JBBUTH010000010.1"/>
</dbReference>
<evidence type="ECO:0000259" key="2">
    <source>
        <dbReference type="Pfam" id="PF01521"/>
    </source>
</evidence>
<reference evidence="3 4" key="1">
    <citation type="submission" date="2024-04" db="EMBL/GenBank/DDBJ databases">
        <title>Novel species of the genus Ideonella isolated from streams.</title>
        <authorList>
            <person name="Lu H."/>
        </authorList>
    </citation>
    <scope>NUCLEOTIDE SEQUENCE [LARGE SCALE GENOMIC DNA]</scope>
    <source>
        <strain evidence="3 4">DXS22W</strain>
    </source>
</reference>
<dbReference type="PROSITE" id="PS01152">
    <property type="entry name" value="HESB"/>
    <property type="match status" value="1"/>
</dbReference>
<keyword evidence="4" id="KW-1185">Reference proteome</keyword>
<evidence type="ECO:0000313" key="3">
    <source>
        <dbReference type="EMBL" id="MEK8053016.1"/>
    </source>
</evidence>
<comment type="caution">
    <text evidence="3">The sequence shown here is derived from an EMBL/GenBank/DDBJ whole genome shotgun (WGS) entry which is preliminary data.</text>
</comment>
<dbReference type="Pfam" id="PF01521">
    <property type="entry name" value="Fe-S_biosyn"/>
    <property type="match status" value="1"/>
</dbReference>
<dbReference type="NCBIfam" id="TIGR00049">
    <property type="entry name" value="iron-sulfur cluster assembly accessory protein"/>
    <property type="match status" value="1"/>
</dbReference>
<proteinExistence type="inferred from homology"/>
<dbReference type="InterPro" id="IPR050322">
    <property type="entry name" value="Fe-S_cluster_asmbl/transfer"/>
</dbReference>
<dbReference type="EMBL" id="JBBUTH010000010">
    <property type="protein sequence ID" value="MEK8053016.1"/>
    <property type="molecule type" value="Genomic_DNA"/>
</dbReference>
<dbReference type="InterPro" id="IPR000361">
    <property type="entry name" value="ATAP_core_dom"/>
</dbReference>
<dbReference type="Proteomes" id="UP001365405">
    <property type="component" value="Unassembled WGS sequence"/>
</dbReference>
<gene>
    <name evidence="3" type="ORF">AACH10_22375</name>
</gene>
<dbReference type="InterPro" id="IPR035903">
    <property type="entry name" value="HesB-like_dom_sf"/>
</dbReference>
<evidence type="ECO:0000256" key="1">
    <source>
        <dbReference type="ARBA" id="ARBA00006718"/>
    </source>
</evidence>
<comment type="similarity">
    <text evidence="1">Belongs to the HesB/IscA family.</text>
</comment>
<dbReference type="SUPFAM" id="SSF89360">
    <property type="entry name" value="HesB-like domain"/>
    <property type="match status" value="1"/>
</dbReference>
<feature type="domain" description="Core" evidence="2">
    <location>
        <begin position="1"/>
        <end position="103"/>
    </location>
</feature>
<dbReference type="PANTHER" id="PTHR10072:SF47">
    <property type="entry name" value="PROTEIN SUFA"/>
    <property type="match status" value="1"/>
</dbReference>
<organism evidence="3 4">
    <name type="scientific">Pseudaquabacterium inlustre</name>
    <dbReference type="NCBI Taxonomy" id="2984192"/>
    <lineage>
        <taxon>Bacteria</taxon>
        <taxon>Pseudomonadati</taxon>
        <taxon>Pseudomonadota</taxon>
        <taxon>Betaproteobacteria</taxon>
        <taxon>Burkholderiales</taxon>
        <taxon>Sphaerotilaceae</taxon>
        <taxon>Pseudaquabacterium</taxon>
    </lineage>
</organism>
<dbReference type="InterPro" id="IPR017870">
    <property type="entry name" value="FeS_cluster_insertion_CS"/>
</dbReference>
<protein>
    <submittedName>
        <fullName evidence="3">Iron-sulfur cluster assembly accessory protein</fullName>
    </submittedName>
</protein>
<name>A0ABU9CMJ0_9BURK</name>
<evidence type="ECO:0000313" key="4">
    <source>
        <dbReference type="Proteomes" id="UP001365405"/>
    </source>
</evidence>
<sequence length="107" mass="11284">MSISVTPKAAVQIRKALDKRGGGVGLRLAVKTSGCSGYAYALEFADEASPQDLTFETEGVKLLVDGQSLPLIDGTQLDWVREGLNEGFKFNNPNATANCGCGESFAV</sequence>
<dbReference type="InterPro" id="IPR016092">
    <property type="entry name" value="ATAP"/>
</dbReference>
<dbReference type="Gene3D" id="2.60.300.12">
    <property type="entry name" value="HesB-like domain"/>
    <property type="match status" value="1"/>
</dbReference>
<dbReference type="PANTHER" id="PTHR10072">
    <property type="entry name" value="IRON-SULFUR CLUSTER ASSEMBLY PROTEIN"/>
    <property type="match status" value="1"/>
</dbReference>